<gene>
    <name evidence="2" type="ORF">IAB27_06305</name>
</gene>
<organism evidence="2 3">
    <name type="scientific">Candidatus Coprosoma intestinipullorum</name>
    <dbReference type="NCBI Taxonomy" id="2840752"/>
    <lineage>
        <taxon>Bacteria</taxon>
        <taxon>Bacillati</taxon>
        <taxon>Bacillota</taxon>
        <taxon>Bacillota incertae sedis</taxon>
        <taxon>Candidatus Coprosoma</taxon>
    </lineage>
</organism>
<dbReference type="Pfam" id="PF14393">
    <property type="entry name" value="DUF4422"/>
    <property type="match status" value="1"/>
</dbReference>
<feature type="domain" description="DUF4422" evidence="1">
    <location>
        <begin position="2"/>
        <end position="220"/>
    </location>
</feature>
<evidence type="ECO:0000313" key="3">
    <source>
        <dbReference type="Proteomes" id="UP000886786"/>
    </source>
</evidence>
<dbReference type="Proteomes" id="UP000886786">
    <property type="component" value="Unassembled WGS sequence"/>
</dbReference>
<accession>A0A9D0ZRC0</accession>
<sequence>MKIYTVTHKKFKKYARRNIYQSLLVGANKNKGDEDFIKDNSFEGNISDKNSSFCELTGQYWIYKESNEDIVGLCHYRRYFTKNKKFFPRSMLLNKRDIINYLSNYDIILPQKGKNQYNGLTAKEFFCQKHDAIVWQECREIIKHKYPNYLEMFDWFENETEGYSYNMLICNKELFDSYSEWLFSILFDLEDRVDLSKYDNYNSRMFGFVSERLINVWVKYHNLKVKEVPVVFTESKNPLKNFLKSL</sequence>
<proteinExistence type="predicted"/>
<dbReference type="EMBL" id="DVFV01000106">
    <property type="protein sequence ID" value="HIQ91214.1"/>
    <property type="molecule type" value="Genomic_DNA"/>
</dbReference>
<evidence type="ECO:0000313" key="2">
    <source>
        <dbReference type="EMBL" id="HIQ91214.1"/>
    </source>
</evidence>
<evidence type="ECO:0000259" key="1">
    <source>
        <dbReference type="Pfam" id="PF14393"/>
    </source>
</evidence>
<protein>
    <submittedName>
        <fullName evidence="2">DUF4422 domain-containing protein</fullName>
    </submittedName>
</protein>
<reference evidence="2" key="2">
    <citation type="journal article" date="2021" name="PeerJ">
        <title>Extensive microbial diversity within the chicken gut microbiome revealed by metagenomics and culture.</title>
        <authorList>
            <person name="Gilroy R."/>
            <person name="Ravi A."/>
            <person name="Getino M."/>
            <person name="Pursley I."/>
            <person name="Horton D.L."/>
            <person name="Alikhan N.F."/>
            <person name="Baker D."/>
            <person name="Gharbi K."/>
            <person name="Hall N."/>
            <person name="Watson M."/>
            <person name="Adriaenssens E.M."/>
            <person name="Foster-Nyarko E."/>
            <person name="Jarju S."/>
            <person name="Secka A."/>
            <person name="Antonio M."/>
            <person name="Oren A."/>
            <person name="Chaudhuri R.R."/>
            <person name="La Ragione R."/>
            <person name="Hildebrand F."/>
            <person name="Pallen M.J."/>
        </authorList>
    </citation>
    <scope>NUCLEOTIDE SEQUENCE</scope>
    <source>
        <strain evidence="2">CHK147-3167</strain>
    </source>
</reference>
<reference evidence="2" key="1">
    <citation type="submission" date="2020-10" db="EMBL/GenBank/DDBJ databases">
        <authorList>
            <person name="Gilroy R."/>
        </authorList>
    </citation>
    <scope>NUCLEOTIDE SEQUENCE</scope>
    <source>
        <strain evidence="2">CHK147-3167</strain>
    </source>
</reference>
<name>A0A9D0ZRC0_9FIRM</name>
<comment type="caution">
    <text evidence="2">The sequence shown here is derived from an EMBL/GenBank/DDBJ whole genome shotgun (WGS) entry which is preliminary data.</text>
</comment>
<dbReference type="AlphaFoldDB" id="A0A9D0ZRC0"/>
<dbReference type="InterPro" id="IPR025536">
    <property type="entry name" value="DUF4422"/>
</dbReference>